<evidence type="ECO:0000256" key="2">
    <source>
        <dbReference type="ARBA" id="ARBA00022481"/>
    </source>
</evidence>
<dbReference type="AlphaFoldDB" id="A0A1F5P8R3"/>
<evidence type="ECO:0000256" key="3">
    <source>
        <dbReference type="ARBA" id="ARBA00022692"/>
    </source>
</evidence>
<keyword evidence="3 6" id="KW-0812">Transmembrane</keyword>
<reference evidence="7 8" key="1">
    <citation type="journal article" date="2016" name="Nat. Commun.">
        <title>Thousands of microbial genomes shed light on interconnected biogeochemical processes in an aquifer system.</title>
        <authorList>
            <person name="Anantharaman K."/>
            <person name="Brown C.T."/>
            <person name="Hug L.A."/>
            <person name="Sharon I."/>
            <person name="Castelle C.J."/>
            <person name="Probst A.J."/>
            <person name="Thomas B.C."/>
            <person name="Singh A."/>
            <person name="Wilkins M.J."/>
            <person name="Karaoz U."/>
            <person name="Brodie E.L."/>
            <person name="Williams K.H."/>
            <person name="Hubbard S.S."/>
            <person name="Banfield J.F."/>
        </authorList>
    </citation>
    <scope>NUCLEOTIDE SEQUENCE [LARGE SCALE GENOMIC DNA]</scope>
</reference>
<dbReference type="InterPro" id="IPR000983">
    <property type="entry name" value="Bac_GSPG_pilin"/>
</dbReference>
<dbReference type="GO" id="GO:0015628">
    <property type="term" value="P:protein secretion by the type II secretion system"/>
    <property type="evidence" value="ECO:0007669"/>
    <property type="project" value="InterPro"/>
</dbReference>
<comment type="subcellular location">
    <subcellularLocation>
        <location evidence="1">Membrane</location>
        <topology evidence="1">Single-pass membrane protein</topology>
    </subcellularLocation>
</comment>
<comment type="caution">
    <text evidence="7">The sequence shown here is derived from an EMBL/GenBank/DDBJ whole genome shotgun (WGS) entry which is preliminary data.</text>
</comment>
<evidence type="ECO:0000256" key="5">
    <source>
        <dbReference type="ARBA" id="ARBA00023136"/>
    </source>
</evidence>
<name>A0A1F5P8R3_9BACT</name>
<dbReference type="EMBL" id="MFES01000006">
    <property type="protein sequence ID" value="OGE86164.1"/>
    <property type="molecule type" value="Genomic_DNA"/>
</dbReference>
<evidence type="ECO:0000313" key="7">
    <source>
        <dbReference type="EMBL" id="OGE86164.1"/>
    </source>
</evidence>
<organism evidence="7 8">
    <name type="scientific">Candidatus Doudnabacteria bacterium RIFCSPHIGHO2_02_FULL_46_11</name>
    <dbReference type="NCBI Taxonomy" id="1817832"/>
    <lineage>
        <taxon>Bacteria</taxon>
        <taxon>Candidatus Doudnaibacteriota</taxon>
    </lineage>
</organism>
<keyword evidence="4 6" id="KW-1133">Transmembrane helix</keyword>
<dbReference type="Proteomes" id="UP000176786">
    <property type="component" value="Unassembled WGS sequence"/>
</dbReference>
<proteinExistence type="predicted"/>
<dbReference type="InterPro" id="IPR045584">
    <property type="entry name" value="Pilin-like"/>
</dbReference>
<dbReference type="PRINTS" id="PR00813">
    <property type="entry name" value="BCTERIALGSPG"/>
</dbReference>
<evidence type="ECO:0000256" key="6">
    <source>
        <dbReference type="SAM" id="Phobius"/>
    </source>
</evidence>
<dbReference type="PANTHER" id="PTHR30093:SF44">
    <property type="entry name" value="TYPE II SECRETION SYSTEM CORE PROTEIN G"/>
    <property type="match status" value="1"/>
</dbReference>
<accession>A0A1F5P8R3</accession>
<evidence type="ECO:0000256" key="4">
    <source>
        <dbReference type="ARBA" id="ARBA00022989"/>
    </source>
</evidence>
<dbReference type="Gene3D" id="3.30.700.10">
    <property type="entry name" value="Glycoprotein, Type 4 Pilin"/>
    <property type="match status" value="1"/>
</dbReference>
<dbReference type="InterPro" id="IPR012902">
    <property type="entry name" value="N_methyl_site"/>
</dbReference>
<gene>
    <name evidence="7" type="ORF">A3J48_00710</name>
</gene>
<dbReference type="STRING" id="1817832.A3J48_00710"/>
<dbReference type="PANTHER" id="PTHR30093">
    <property type="entry name" value="GENERAL SECRETION PATHWAY PROTEIN G"/>
    <property type="match status" value="1"/>
</dbReference>
<sequence length="167" mass="17276">MSIKQKIGFTLVELLVVIAIIGLLAAVVVVTVGPARAKARDAKRISDIRALQTALELCRDDAPVTCTAATTVGTVPPQAALTVVSATVPNTIVPNYMASAPLDPVNSTLGATDHRYQYINVSSGSNTFATYAIQFATETATNLGPAGYYCASSAGLEARSGAACTER</sequence>
<dbReference type="NCBIfam" id="TIGR02532">
    <property type="entry name" value="IV_pilin_GFxxxE"/>
    <property type="match status" value="1"/>
</dbReference>
<keyword evidence="5 6" id="KW-0472">Membrane</keyword>
<dbReference type="GO" id="GO:0015627">
    <property type="term" value="C:type II protein secretion system complex"/>
    <property type="evidence" value="ECO:0007669"/>
    <property type="project" value="InterPro"/>
</dbReference>
<feature type="transmembrane region" description="Helical" evidence="6">
    <location>
        <begin position="14"/>
        <end position="35"/>
    </location>
</feature>
<dbReference type="SUPFAM" id="SSF54523">
    <property type="entry name" value="Pili subunits"/>
    <property type="match status" value="1"/>
</dbReference>
<dbReference type="GO" id="GO:0016020">
    <property type="term" value="C:membrane"/>
    <property type="evidence" value="ECO:0007669"/>
    <property type="project" value="UniProtKB-SubCell"/>
</dbReference>
<evidence type="ECO:0000313" key="8">
    <source>
        <dbReference type="Proteomes" id="UP000176786"/>
    </source>
</evidence>
<dbReference type="Pfam" id="PF07963">
    <property type="entry name" value="N_methyl"/>
    <property type="match status" value="1"/>
</dbReference>
<keyword evidence="2" id="KW-0488">Methylation</keyword>
<evidence type="ECO:0008006" key="9">
    <source>
        <dbReference type="Google" id="ProtNLM"/>
    </source>
</evidence>
<protein>
    <recommendedName>
        <fullName evidence="9">Type II secretion system protein GspG C-terminal domain-containing protein</fullName>
    </recommendedName>
</protein>
<evidence type="ECO:0000256" key="1">
    <source>
        <dbReference type="ARBA" id="ARBA00004167"/>
    </source>
</evidence>